<dbReference type="PANTHER" id="PTHR19959">
    <property type="entry name" value="KINESIN LIGHT CHAIN"/>
    <property type="match status" value="1"/>
</dbReference>
<feature type="compositionally biased region" description="Low complexity" evidence="1">
    <location>
        <begin position="1118"/>
        <end position="1130"/>
    </location>
</feature>
<evidence type="ECO:0000313" key="3">
    <source>
        <dbReference type="EMBL" id="KAJ7629047.1"/>
    </source>
</evidence>
<dbReference type="AlphaFoldDB" id="A0AAD7FKH8"/>
<dbReference type="Proteomes" id="UP001221142">
    <property type="component" value="Unassembled WGS sequence"/>
</dbReference>
<proteinExistence type="predicted"/>
<reference evidence="3" key="1">
    <citation type="submission" date="2023-03" db="EMBL/GenBank/DDBJ databases">
        <title>Massive genome expansion in bonnet fungi (Mycena s.s.) driven by repeated elements and novel gene families across ecological guilds.</title>
        <authorList>
            <consortium name="Lawrence Berkeley National Laboratory"/>
            <person name="Harder C.B."/>
            <person name="Miyauchi S."/>
            <person name="Viragh M."/>
            <person name="Kuo A."/>
            <person name="Thoen E."/>
            <person name="Andreopoulos B."/>
            <person name="Lu D."/>
            <person name="Skrede I."/>
            <person name="Drula E."/>
            <person name="Henrissat B."/>
            <person name="Morin E."/>
            <person name="Kohler A."/>
            <person name="Barry K."/>
            <person name="LaButti K."/>
            <person name="Morin E."/>
            <person name="Salamov A."/>
            <person name="Lipzen A."/>
            <person name="Mereny Z."/>
            <person name="Hegedus B."/>
            <person name="Baldrian P."/>
            <person name="Stursova M."/>
            <person name="Weitz H."/>
            <person name="Taylor A."/>
            <person name="Grigoriev I.V."/>
            <person name="Nagy L.G."/>
            <person name="Martin F."/>
            <person name="Kauserud H."/>
        </authorList>
    </citation>
    <scope>NUCLEOTIDE SEQUENCE</scope>
    <source>
        <strain evidence="3">9284</strain>
    </source>
</reference>
<dbReference type="EMBL" id="JARKIF010000010">
    <property type="protein sequence ID" value="KAJ7629047.1"/>
    <property type="molecule type" value="Genomic_DNA"/>
</dbReference>
<comment type="caution">
    <text evidence="3">The sequence shown here is derived from an EMBL/GenBank/DDBJ whole genome shotgun (WGS) entry which is preliminary data.</text>
</comment>
<organism evidence="3 4">
    <name type="scientific">Roridomyces roridus</name>
    <dbReference type="NCBI Taxonomy" id="1738132"/>
    <lineage>
        <taxon>Eukaryota</taxon>
        <taxon>Fungi</taxon>
        <taxon>Dikarya</taxon>
        <taxon>Basidiomycota</taxon>
        <taxon>Agaricomycotina</taxon>
        <taxon>Agaricomycetes</taxon>
        <taxon>Agaricomycetidae</taxon>
        <taxon>Agaricales</taxon>
        <taxon>Marasmiineae</taxon>
        <taxon>Mycenaceae</taxon>
        <taxon>Roridomyces</taxon>
    </lineage>
</organism>
<feature type="domain" description="Anaphase-promoting complex subunit 5" evidence="2">
    <location>
        <begin position="436"/>
        <end position="476"/>
    </location>
</feature>
<dbReference type="Pfam" id="PF13424">
    <property type="entry name" value="TPR_12"/>
    <property type="match status" value="1"/>
</dbReference>
<accession>A0AAD7FKH8</accession>
<feature type="domain" description="Anaphase-promoting complex subunit 5" evidence="2">
    <location>
        <begin position="169"/>
        <end position="243"/>
    </location>
</feature>
<dbReference type="SMART" id="SM00028">
    <property type="entry name" value="TPR"/>
    <property type="match status" value="11"/>
</dbReference>
<feature type="compositionally biased region" description="Polar residues" evidence="1">
    <location>
        <begin position="1131"/>
        <end position="1145"/>
    </location>
</feature>
<feature type="domain" description="Anaphase-promoting complex subunit 5" evidence="2">
    <location>
        <begin position="867"/>
        <end position="900"/>
    </location>
</feature>
<dbReference type="Gene3D" id="1.25.40.10">
    <property type="entry name" value="Tetratricopeptide repeat domain"/>
    <property type="match status" value="5"/>
</dbReference>
<sequence length="1154" mass="125774">MALSGRLAVTYLSKLEQPAAKDASSAQNLAEKASSQTNIEAETEDIDIAVALFEKLQKRQLYTFDADLAALLEHKAGVLVACKQVPEALNIALKAAATRLDVARRSGQAPENAIQTLNTCLEKLQNRTAEIQELSDDTLSNIQDAVKFHPSSAHGNTTEPLANSLSCVGVLLRYLDYEEDAMNAHKAASDLRRSLASTDPTVLPHLGQSLHFLASELSHLNHHNEALLYITEAVDIRRQLKDRDSTMARDFAKSLTGLAWDLQAATKYTEAISAITEAVETFRQLSQTDLMTVKGLALALTVFAQLHRTDDLEVTLSARREVVELHKKAASMDPSANELLLADALSKLALQLAGSNHSEEALKIGKEALETIRRFPDTLTRKSEYLAWAYNDLGGSLANLGAMKRPCMLTKKLSSYAANSQRTTVQDTLQIWEDLHKLGQQEEALHIEEEVVAVSRKLSDHYLVSALDKWAQGLRKAGRHKDVVQVDQEIVELARKDSNSMGFQKSLARSLNNLSVDLGRIGNFEEAAKADKEAADILRNLVKESDVTVVKDLARSLSNLAFDLRRLGRHEEAVQADEESAAVYRDRLKEDPTVTQNLASCLDNLGLDFTNLGRHEDALRVDQEAIDIRRKLADTDAMFKRSLAISLNHLSLDLRNLGRDEEALHAREEVVAIRRDLAAKTNTVNTTKDLAQSLSALVLILHAVGRYEEAVQIRREEVVIERQLAETDPAMTNILVGSLSRLASDLRKVGCFQEALHWDEDAVVFCRKLGEADASSSQRVASCIHMVGVDLEIVGRYDEAVETHRQVTAMLRTPPSDDPKLTQLLARSLMSEGYNLFASHHQEDALRCHNEAVEISRALSATDWPRLLPQALINLGTTLCALKKHEASIQAYHEAVELFRKCDGPTAISPQIGLAQSLKLLAVIERVIGSNGTVPVAELEAESDEILSKLLETDPILAVLSFDELALVLRTWEFREDSLLLQRRAVELYRKIKKTNSNCGEAQLRSLRLFAKDLRALGQEQEAVEIESEITELETAVGTAAESSARATGAPNIVTETPSPPAANQAPSDDPKGSVETGTAPGKDSSTTAIGLSTAAETPSASSSPKGPKLSTTGIDNAAAESPSAGASAANPTTSLASSPVSTGIVNPATETAR</sequence>
<evidence type="ECO:0000256" key="1">
    <source>
        <dbReference type="SAM" id="MobiDB-lite"/>
    </source>
</evidence>
<feature type="region of interest" description="Disordered" evidence="1">
    <location>
        <begin position="1037"/>
        <end position="1154"/>
    </location>
</feature>
<dbReference type="InterPro" id="IPR026000">
    <property type="entry name" value="Apc5_dom"/>
</dbReference>
<dbReference type="Pfam" id="PF12862">
    <property type="entry name" value="ANAPC5"/>
    <property type="match status" value="4"/>
</dbReference>
<name>A0AAD7FKH8_9AGAR</name>
<feature type="domain" description="Anaphase-promoting complex subunit 5" evidence="2">
    <location>
        <begin position="266"/>
        <end position="290"/>
    </location>
</feature>
<keyword evidence="4" id="KW-1185">Reference proteome</keyword>
<evidence type="ECO:0000259" key="2">
    <source>
        <dbReference type="Pfam" id="PF12862"/>
    </source>
</evidence>
<dbReference type="InterPro" id="IPR019734">
    <property type="entry name" value="TPR_rpt"/>
</dbReference>
<dbReference type="PANTHER" id="PTHR19959:SF119">
    <property type="entry name" value="FUNGAL LIPASE-LIKE DOMAIN-CONTAINING PROTEIN"/>
    <property type="match status" value="1"/>
</dbReference>
<feature type="compositionally biased region" description="Low complexity" evidence="1">
    <location>
        <begin position="1093"/>
        <end position="1105"/>
    </location>
</feature>
<dbReference type="SUPFAM" id="SSF48452">
    <property type="entry name" value="TPR-like"/>
    <property type="match status" value="6"/>
</dbReference>
<gene>
    <name evidence="3" type="ORF">FB45DRAFT_1029096</name>
</gene>
<evidence type="ECO:0000313" key="4">
    <source>
        <dbReference type="Proteomes" id="UP001221142"/>
    </source>
</evidence>
<dbReference type="InterPro" id="IPR011990">
    <property type="entry name" value="TPR-like_helical_dom_sf"/>
</dbReference>
<protein>
    <recommendedName>
        <fullName evidence="2">Anaphase-promoting complex subunit 5 domain-containing protein</fullName>
    </recommendedName>
</protein>
<dbReference type="Pfam" id="PF13374">
    <property type="entry name" value="TPR_10"/>
    <property type="match status" value="2"/>
</dbReference>